<dbReference type="PANTHER" id="PTHR47366:SF1">
    <property type="entry name" value="TWO-ON-TWO HEMOGLOBIN-3"/>
    <property type="match status" value="1"/>
</dbReference>
<dbReference type="PATRIC" id="fig|2340.3.peg.2526"/>
<accession>A0A0B0H738</accession>
<evidence type="ECO:0000256" key="5">
    <source>
        <dbReference type="ARBA" id="ARBA00034496"/>
    </source>
</evidence>
<dbReference type="RefSeq" id="WP_179115140.1">
    <property type="nucleotide sequence ID" value="NZ_JRAA01000003.1"/>
</dbReference>
<keyword evidence="1" id="KW-0813">Transport</keyword>
<comment type="similarity">
    <text evidence="5">Belongs to the truncated hemoglobin family. Group II subfamily.</text>
</comment>
<evidence type="ECO:0000256" key="3">
    <source>
        <dbReference type="ARBA" id="ARBA00022723"/>
    </source>
</evidence>
<dbReference type="Gene3D" id="1.10.490.10">
    <property type="entry name" value="Globins"/>
    <property type="match status" value="1"/>
</dbReference>
<dbReference type="SUPFAM" id="SSF46458">
    <property type="entry name" value="Globin-like"/>
    <property type="match status" value="1"/>
</dbReference>
<keyword evidence="3" id="KW-0479">Metal-binding</keyword>
<keyword evidence="7" id="KW-1185">Reference proteome</keyword>
<dbReference type="InterPro" id="IPR044203">
    <property type="entry name" value="GlbO/GLB3-like"/>
</dbReference>
<evidence type="ECO:0000256" key="1">
    <source>
        <dbReference type="ARBA" id="ARBA00022448"/>
    </source>
</evidence>
<evidence type="ECO:0008006" key="8">
    <source>
        <dbReference type="Google" id="ProtNLM"/>
    </source>
</evidence>
<organism evidence="6 7">
    <name type="scientific">Solemya velum gill symbiont</name>
    <dbReference type="NCBI Taxonomy" id="2340"/>
    <lineage>
        <taxon>Bacteria</taxon>
        <taxon>Pseudomonadati</taxon>
        <taxon>Pseudomonadota</taxon>
        <taxon>Gammaproteobacteria</taxon>
        <taxon>sulfur-oxidizing symbionts</taxon>
    </lineage>
</organism>
<dbReference type="STRING" id="2340.JV46_25250"/>
<comment type="caution">
    <text evidence="6">The sequence shown here is derived from an EMBL/GenBank/DDBJ whole genome shotgun (WGS) entry which is preliminary data.</text>
</comment>
<dbReference type="eggNOG" id="COG2346">
    <property type="taxonomic scope" value="Bacteria"/>
</dbReference>
<keyword evidence="2" id="KW-0349">Heme</keyword>
<name>A0A0B0H738_SOVGS</name>
<sequence length="130" mass="15562">MNIQDETPYVLLGGEERVRELVDRFYDYMDELEEVEPVREMHAKSLRVSRDKLFKFLSGWLGGPGLYEAEYGHPRLRRRHMPFTVTEEARDQWLLCMNKAMDDMDIEPKLRAFLDNAFLRTADHMRNQEH</sequence>
<dbReference type="InterPro" id="IPR001486">
    <property type="entry name" value="Hemoglobin_trunc"/>
</dbReference>
<evidence type="ECO:0000256" key="2">
    <source>
        <dbReference type="ARBA" id="ARBA00022617"/>
    </source>
</evidence>
<dbReference type="GO" id="GO:0046872">
    <property type="term" value="F:metal ion binding"/>
    <property type="evidence" value="ECO:0007669"/>
    <property type="project" value="UniProtKB-KW"/>
</dbReference>
<reference evidence="6 7" key="1">
    <citation type="journal article" date="2014" name="BMC Genomics">
        <title>The genome of the intracellular bacterium of the coastal bivalve, Solemya velum: a blueprint for thriving in and out of symbiosis.</title>
        <authorList>
            <person name="Dmytrenko O."/>
            <person name="Russell S.L."/>
            <person name="Loo W.T."/>
            <person name="Fontanez K.M."/>
            <person name="Liao L."/>
            <person name="Roeselers G."/>
            <person name="Sharma R."/>
            <person name="Stewart F.J."/>
            <person name="Newton I.L."/>
            <person name="Woyke T."/>
            <person name="Wu D."/>
            <person name="Lang J.M."/>
            <person name="Eisen J.A."/>
            <person name="Cavanaugh C.M."/>
        </authorList>
    </citation>
    <scope>NUCLEOTIDE SEQUENCE [LARGE SCALE GENOMIC DNA]</scope>
    <source>
        <strain evidence="6 7">WH</strain>
    </source>
</reference>
<dbReference type="GO" id="GO:0019825">
    <property type="term" value="F:oxygen binding"/>
    <property type="evidence" value="ECO:0007669"/>
    <property type="project" value="InterPro"/>
</dbReference>
<dbReference type="AlphaFoldDB" id="A0A0B0H738"/>
<gene>
    <name evidence="6" type="ORF">JV46_25250</name>
</gene>
<evidence type="ECO:0000313" key="7">
    <source>
        <dbReference type="Proteomes" id="UP000030856"/>
    </source>
</evidence>
<evidence type="ECO:0000256" key="4">
    <source>
        <dbReference type="ARBA" id="ARBA00023004"/>
    </source>
</evidence>
<dbReference type="InterPro" id="IPR009050">
    <property type="entry name" value="Globin-like_sf"/>
</dbReference>
<proteinExistence type="inferred from homology"/>
<dbReference type="Proteomes" id="UP000030856">
    <property type="component" value="Unassembled WGS sequence"/>
</dbReference>
<dbReference type="PANTHER" id="PTHR47366">
    <property type="entry name" value="TWO-ON-TWO HEMOGLOBIN-3"/>
    <property type="match status" value="1"/>
</dbReference>
<protein>
    <recommendedName>
        <fullName evidence="8">Globin</fullName>
    </recommendedName>
</protein>
<dbReference type="EMBL" id="JRAA01000003">
    <property type="protein sequence ID" value="KHF24462.1"/>
    <property type="molecule type" value="Genomic_DNA"/>
</dbReference>
<dbReference type="GO" id="GO:0020037">
    <property type="term" value="F:heme binding"/>
    <property type="evidence" value="ECO:0007669"/>
    <property type="project" value="InterPro"/>
</dbReference>
<evidence type="ECO:0000313" key="6">
    <source>
        <dbReference type="EMBL" id="KHF24462.1"/>
    </source>
</evidence>
<dbReference type="CDD" id="cd14773">
    <property type="entry name" value="TrHb2_PhHbO-like_O"/>
    <property type="match status" value="1"/>
</dbReference>
<dbReference type="Pfam" id="PF01152">
    <property type="entry name" value="Bac_globin"/>
    <property type="match status" value="1"/>
</dbReference>
<dbReference type="GO" id="GO:0005344">
    <property type="term" value="F:oxygen carrier activity"/>
    <property type="evidence" value="ECO:0007669"/>
    <property type="project" value="InterPro"/>
</dbReference>
<dbReference type="InterPro" id="IPR012292">
    <property type="entry name" value="Globin/Proto"/>
</dbReference>
<dbReference type="GeneID" id="86991725"/>
<keyword evidence="4" id="KW-0408">Iron</keyword>